<dbReference type="AlphaFoldDB" id="A0A3S1A3V6"/>
<dbReference type="EMBL" id="RSCM01000022">
    <property type="protein sequence ID" value="RUS92928.1"/>
    <property type="molecule type" value="Genomic_DNA"/>
</dbReference>
<organism evidence="1 2">
    <name type="scientific">Trichormus variabilis SAG 1403-4b</name>
    <dbReference type="NCBI Taxonomy" id="447716"/>
    <lineage>
        <taxon>Bacteria</taxon>
        <taxon>Bacillati</taxon>
        <taxon>Cyanobacteriota</taxon>
        <taxon>Cyanophyceae</taxon>
        <taxon>Nostocales</taxon>
        <taxon>Nostocaceae</taxon>
        <taxon>Trichormus</taxon>
    </lineage>
</organism>
<name>A0A3S1A3V6_ANAVA</name>
<evidence type="ECO:0000313" key="2">
    <source>
        <dbReference type="Proteomes" id="UP000276103"/>
    </source>
</evidence>
<dbReference type="RefSeq" id="WP_127056470.1">
    <property type="nucleotide sequence ID" value="NZ_RSCM01000022.1"/>
</dbReference>
<keyword evidence="2" id="KW-1185">Reference proteome</keyword>
<reference evidence="1 2" key="1">
    <citation type="journal article" date="2019" name="Genome Biol. Evol.">
        <title>Day and night: Metabolic profiles and evolutionary relationships of six axenic non-marine cyanobacteria.</title>
        <authorList>
            <person name="Will S.E."/>
            <person name="Henke P."/>
            <person name="Boedeker C."/>
            <person name="Huang S."/>
            <person name="Brinkmann H."/>
            <person name="Rohde M."/>
            <person name="Jarek M."/>
            <person name="Friedl T."/>
            <person name="Seufert S."/>
            <person name="Schumacher M."/>
            <person name="Overmann J."/>
            <person name="Neumann-Schaal M."/>
            <person name="Petersen J."/>
        </authorList>
    </citation>
    <scope>NUCLEOTIDE SEQUENCE [LARGE SCALE GENOMIC DNA]</scope>
    <source>
        <strain evidence="1 2">SAG 1403-4b</strain>
    </source>
</reference>
<comment type="caution">
    <text evidence="1">The sequence shown here is derived from an EMBL/GenBank/DDBJ whole genome shotgun (WGS) entry which is preliminary data.</text>
</comment>
<sequence length="79" mass="9603">MEFETFKNKFNKMLDDRETFHRLNKLARKFYKVMGYEVREGYDFSASKDTRALMCYRMAKLAHEEFVGYIPEDLDLEDE</sequence>
<proteinExistence type="predicted"/>
<accession>A0A3S1A3V6</accession>
<evidence type="ECO:0000313" key="1">
    <source>
        <dbReference type="EMBL" id="RUS92928.1"/>
    </source>
</evidence>
<protein>
    <submittedName>
        <fullName evidence="1">Uncharacterized protein</fullName>
    </submittedName>
</protein>
<dbReference type="Proteomes" id="UP000276103">
    <property type="component" value="Unassembled WGS sequence"/>
</dbReference>
<gene>
    <name evidence="1" type="ORF">DSM107003_46750</name>
</gene>